<keyword evidence="10 16" id="KW-0862">Zinc</keyword>
<dbReference type="InterPro" id="IPR033911">
    <property type="entry name" value="MetRS_core"/>
</dbReference>
<dbReference type="FunFam" id="2.20.28.20:FF:000001">
    <property type="entry name" value="Methionine--tRNA ligase"/>
    <property type="match status" value="1"/>
</dbReference>
<dbReference type="EC" id="6.1.1.10" evidence="16"/>
<keyword evidence="13 16" id="KW-0648">Protein biosynthesis</keyword>
<dbReference type="eggNOG" id="COG0073">
    <property type="taxonomic scope" value="Bacteria"/>
</dbReference>
<comment type="subcellular location">
    <subcellularLocation>
        <location evidence="2 16">Cytoplasm</location>
    </subcellularLocation>
</comment>
<dbReference type="CDD" id="cd00814">
    <property type="entry name" value="MetRS_core"/>
    <property type="match status" value="1"/>
</dbReference>
<dbReference type="Pfam" id="PF01588">
    <property type="entry name" value="tRNA_bind"/>
    <property type="match status" value="1"/>
</dbReference>
<evidence type="ECO:0000313" key="19">
    <source>
        <dbReference type="Proteomes" id="UP000006650"/>
    </source>
</evidence>
<dbReference type="SUPFAM" id="SSF50249">
    <property type="entry name" value="Nucleic acid-binding proteins"/>
    <property type="match status" value="1"/>
</dbReference>
<evidence type="ECO:0000256" key="16">
    <source>
        <dbReference type="HAMAP-Rule" id="MF_00098"/>
    </source>
</evidence>
<reference evidence="18 19" key="1">
    <citation type="journal article" date="2009" name="Stand. Genomic Sci.">
        <title>Complete genome sequence of Capnocytophaga ochracea type strain (VPI 2845).</title>
        <authorList>
            <person name="Mavrommatis K."/>
            <person name="Gronow S."/>
            <person name="Saunders E."/>
            <person name="Land M."/>
            <person name="Lapidus A."/>
            <person name="Copeland A."/>
            <person name="Glavina Del Rio T."/>
            <person name="Nolan M."/>
            <person name="Lucas S."/>
            <person name="Chen F."/>
            <person name="Tice H."/>
            <person name="Cheng J.F."/>
            <person name="Bruce D."/>
            <person name="Goodwin L."/>
            <person name="Pitluck S."/>
            <person name="Pati A."/>
            <person name="Ivanova N."/>
            <person name="Chen A."/>
            <person name="Palaniappan K."/>
            <person name="Chain P."/>
            <person name="Hauser L."/>
            <person name="Chang Y.J."/>
            <person name="Jeffries C.D."/>
            <person name="Brettin T."/>
            <person name="Detter J.C."/>
            <person name="Han C."/>
            <person name="Bristow J."/>
            <person name="Goker M."/>
            <person name="Rohde M."/>
            <person name="Eisen J.A."/>
            <person name="Markowitz V."/>
            <person name="Kyrpides N.C."/>
            <person name="Klenk H.P."/>
            <person name="Hugenholtz P."/>
        </authorList>
    </citation>
    <scope>NUCLEOTIDE SEQUENCE [LARGE SCALE GENOMIC DNA]</scope>
    <source>
        <strain evidence="19">ATCC 27872 / DSM 7271 / JCM 12966 / VPI 2845</strain>
    </source>
</reference>
<keyword evidence="5 16" id="KW-0963">Cytoplasm</keyword>
<feature type="binding site" evidence="16">
    <location>
        <position position="160"/>
    </location>
    <ligand>
        <name>Zn(2+)</name>
        <dbReference type="ChEBI" id="CHEBI:29105"/>
    </ligand>
</feature>
<dbReference type="GO" id="GO:0005829">
    <property type="term" value="C:cytosol"/>
    <property type="evidence" value="ECO:0007669"/>
    <property type="project" value="TreeGrafter"/>
</dbReference>
<dbReference type="GO" id="GO:0005524">
    <property type="term" value="F:ATP binding"/>
    <property type="evidence" value="ECO:0007669"/>
    <property type="project" value="UniProtKB-UniRule"/>
</dbReference>
<evidence type="ECO:0000259" key="17">
    <source>
        <dbReference type="PROSITE" id="PS50886"/>
    </source>
</evidence>
<dbReference type="InterPro" id="IPR014758">
    <property type="entry name" value="Met-tRNA_synth"/>
</dbReference>
<dbReference type="SUPFAM" id="SSF52374">
    <property type="entry name" value="Nucleotidylyl transferase"/>
    <property type="match status" value="1"/>
</dbReference>
<organism evidence="18 19">
    <name type="scientific">Capnocytophaga ochracea (strain ATCC 27872 / DSM 7271 / CCUG 9716 / JCM 12966 / NCTC 12371 / SS31 / VPI 2845)</name>
    <name type="common">Bacteroides ochraceus</name>
    <dbReference type="NCBI Taxonomy" id="521097"/>
    <lineage>
        <taxon>Bacteria</taxon>
        <taxon>Pseudomonadati</taxon>
        <taxon>Bacteroidota</taxon>
        <taxon>Flavobacteriia</taxon>
        <taxon>Flavobacteriales</taxon>
        <taxon>Flavobacteriaceae</taxon>
        <taxon>Capnocytophaga</taxon>
    </lineage>
</organism>
<dbReference type="GO" id="GO:0006431">
    <property type="term" value="P:methionyl-tRNA aminoacylation"/>
    <property type="evidence" value="ECO:0007669"/>
    <property type="project" value="UniProtKB-UniRule"/>
</dbReference>
<evidence type="ECO:0000256" key="5">
    <source>
        <dbReference type="ARBA" id="ARBA00022490"/>
    </source>
</evidence>
<dbReference type="InterPro" id="IPR029038">
    <property type="entry name" value="MetRS_Zn"/>
</dbReference>
<dbReference type="Pfam" id="PF09334">
    <property type="entry name" value="tRNA-synt_1g"/>
    <property type="match status" value="1"/>
</dbReference>
<dbReference type="GeneID" id="29675196"/>
<evidence type="ECO:0000256" key="11">
    <source>
        <dbReference type="ARBA" id="ARBA00022840"/>
    </source>
</evidence>
<comment type="cofactor">
    <cofactor evidence="16">
        <name>Zn(2+)</name>
        <dbReference type="ChEBI" id="CHEBI:29105"/>
    </cofactor>
    <text evidence="16">Binds 1 zinc ion per subunit.</text>
</comment>
<comment type="catalytic activity">
    <reaction evidence="15 16">
        <text>tRNA(Met) + L-methionine + ATP = L-methionyl-tRNA(Met) + AMP + diphosphate</text>
        <dbReference type="Rhea" id="RHEA:13481"/>
        <dbReference type="Rhea" id="RHEA-COMP:9667"/>
        <dbReference type="Rhea" id="RHEA-COMP:9698"/>
        <dbReference type="ChEBI" id="CHEBI:30616"/>
        <dbReference type="ChEBI" id="CHEBI:33019"/>
        <dbReference type="ChEBI" id="CHEBI:57844"/>
        <dbReference type="ChEBI" id="CHEBI:78442"/>
        <dbReference type="ChEBI" id="CHEBI:78530"/>
        <dbReference type="ChEBI" id="CHEBI:456215"/>
        <dbReference type="EC" id="6.1.1.10"/>
    </reaction>
</comment>
<evidence type="ECO:0000256" key="8">
    <source>
        <dbReference type="ARBA" id="ARBA00022723"/>
    </source>
</evidence>
<evidence type="ECO:0000256" key="2">
    <source>
        <dbReference type="ARBA" id="ARBA00004496"/>
    </source>
</evidence>
<dbReference type="InterPro" id="IPR012340">
    <property type="entry name" value="NA-bd_OB-fold"/>
</dbReference>
<dbReference type="Gene3D" id="3.40.50.620">
    <property type="entry name" value="HUPs"/>
    <property type="match status" value="1"/>
</dbReference>
<dbReference type="InterPro" id="IPR004495">
    <property type="entry name" value="Met-tRNA-synth_bsu_C"/>
</dbReference>
<keyword evidence="11 16" id="KW-0067">ATP-binding</keyword>
<dbReference type="PROSITE" id="PS00178">
    <property type="entry name" value="AA_TRNA_LIGASE_I"/>
    <property type="match status" value="1"/>
</dbReference>
<protein>
    <recommendedName>
        <fullName evidence="16">Methionine--tRNA ligase</fullName>
        <ecNumber evidence="16">6.1.1.10</ecNumber>
    </recommendedName>
    <alternativeName>
        <fullName evidence="16">Methionyl-tRNA synthetase</fullName>
        <shortName evidence="16">MetRS</shortName>
    </alternativeName>
</protein>
<comment type="similarity">
    <text evidence="3 16">Belongs to the class-I aminoacyl-tRNA synthetase family. MetG type 1 subfamily.</text>
</comment>
<proteinExistence type="inferred from homology"/>
<feature type="binding site" evidence="16">
    <location>
        <position position="336"/>
    </location>
    <ligand>
        <name>ATP</name>
        <dbReference type="ChEBI" id="CHEBI:30616"/>
    </ligand>
</feature>
<dbReference type="InterPro" id="IPR041872">
    <property type="entry name" value="Anticodon_Met"/>
</dbReference>
<dbReference type="CDD" id="cd02800">
    <property type="entry name" value="tRNA_bind_EcMetRS_like"/>
    <property type="match status" value="1"/>
</dbReference>
<dbReference type="AlphaFoldDB" id="C7M8K0"/>
<dbReference type="RefSeq" id="WP_009418722.1">
    <property type="nucleotide sequence ID" value="NC_013162.1"/>
</dbReference>
<feature type="binding site" evidence="16">
    <location>
        <position position="147"/>
    </location>
    <ligand>
        <name>Zn(2+)</name>
        <dbReference type="ChEBI" id="CHEBI:29105"/>
    </ligand>
</feature>
<dbReference type="GO" id="GO:0000049">
    <property type="term" value="F:tRNA binding"/>
    <property type="evidence" value="ECO:0007669"/>
    <property type="project" value="UniProtKB-UniRule"/>
</dbReference>
<accession>C7M8K0</accession>
<keyword evidence="8 16" id="KW-0479">Metal-binding</keyword>
<dbReference type="eggNOG" id="COG0143">
    <property type="taxonomic scope" value="Bacteria"/>
</dbReference>
<evidence type="ECO:0000256" key="6">
    <source>
        <dbReference type="ARBA" id="ARBA00022555"/>
    </source>
</evidence>
<keyword evidence="12 16" id="KW-0694">RNA-binding</keyword>
<dbReference type="NCBIfam" id="TIGR00398">
    <property type="entry name" value="metG"/>
    <property type="match status" value="1"/>
</dbReference>
<keyword evidence="14 16" id="KW-0030">Aminoacyl-tRNA synthetase</keyword>
<dbReference type="STRING" id="521097.Coch_1834"/>
<comment type="function">
    <text evidence="1 16">Is required not only for elongation of protein synthesis but also for the initiation of all mRNA translation through initiator tRNA(fMet) aminoacylation.</text>
</comment>
<dbReference type="NCBIfam" id="TIGR00399">
    <property type="entry name" value="metG_C_term"/>
    <property type="match status" value="1"/>
</dbReference>
<dbReference type="NCBIfam" id="NF001100">
    <property type="entry name" value="PRK00133.1"/>
    <property type="match status" value="1"/>
</dbReference>
<dbReference type="InterPro" id="IPR023458">
    <property type="entry name" value="Met-tRNA_ligase_1"/>
</dbReference>
<keyword evidence="19" id="KW-1185">Reference proteome</keyword>
<dbReference type="InterPro" id="IPR002547">
    <property type="entry name" value="tRNA-bd_dom"/>
</dbReference>
<feature type="short sequence motif" description="'KMSKS' region" evidence="16">
    <location>
        <begin position="333"/>
        <end position="337"/>
    </location>
</feature>
<dbReference type="InterPro" id="IPR014729">
    <property type="entry name" value="Rossmann-like_a/b/a_fold"/>
</dbReference>
<dbReference type="SUPFAM" id="SSF47323">
    <property type="entry name" value="Anticodon-binding domain of a subclass of class I aminoacyl-tRNA synthetases"/>
    <property type="match status" value="1"/>
</dbReference>
<dbReference type="PROSITE" id="PS50886">
    <property type="entry name" value="TRBD"/>
    <property type="match status" value="1"/>
</dbReference>
<evidence type="ECO:0000256" key="4">
    <source>
        <dbReference type="ARBA" id="ARBA00011738"/>
    </source>
</evidence>
<name>C7M8K0_CAPOD</name>
<dbReference type="Gene3D" id="2.40.50.140">
    <property type="entry name" value="Nucleic acid-binding proteins"/>
    <property type="match status" value="1"/>
</dbReference>
<evidence type="ECO:0000256" key="14">
    <source>
        <dbReference type="ARBA" id="ARBA00023146"/>
    </source>
</evidence>
<dbReference type="PRINTS" id="PR01041">
    <property type="entry name" value="TRNASYNTHMET"/>
</dbReference>
<evidence type="ECO:0000256" key="15">
    <source>
        <dbReference type="ARBA" id="ARBA00047364"/>
    </source>
</evidence>
<keyword evidence="9 16" id="KW-0547">Nucleotide-binding</keyword>
<dbReference type="Gene3D" id="2.20.28.20">
    <property type="entry name" value="Methionyl-tRNA synthetase, Zn-domain"/>
    <property type="match status" value="1"/>
</dbReference>
<evidence type="ECO:0000256" key="7">
    <source>
        <dbReference type="ARBA" id="ARBA00022598"/>
    </source>
</evidence>
<evidence type="ECO:0000256" key="13">
    <source>
        <dbReference type="ARBA" id="ARBA00022917"/>
    </source>
</evidence>
<evidence type="ECO:0000256" key="9">
    <source>
        <dbReference type="ARBA" id="ARBA00022741"/>
    </source>
</evidence>
<dbReference type="PANTHER" id="PTHR45765:SF1">
    <property type="entry name" value="METHIONINE--TRNA LIGASE, CYTOPLASMIC"/>
    <property type="match status" value="1"/>
</dbReference>
<dbReference type="InterPro" id="IPR001412">
    <property type="entry name" value="aa-tRNA-synth_I_CS"/>
</dbReference>
<feature type="short sequence motif" description="'HIGH' region" evidence="16">
    <location>
        <begin position="12"/>
        <end position="22"/>
    </location>
</feature>
<keyword evidence="6 16" id="KW-0820">tRNA-binding</keyword>
<dbReference type="KEGG" id="coc:Coch_1834"/>
<dbReference type="InterPro" id="IPR009080">
    <property type="entry name" value="tRNAsynth_Ia_anticodon-bd"/>
</dbReference>
<evidence type="ECO:0000256" key="12">
    <source>
        <dbReference type="ARBA" id="ARBA00022884"/>
    </source>
</evidence>
<dbReference type="InterPro" id="IPR015413">
    <property type="entry name" value="Methionyl/Leucyl_tRNA_Synth"/>
</dbReference>
<dbReference type="Proteomes" id="UP000006650">
    <property type="component" value="Chromosome"/>
</dbReference>
<feature type="domain" description="TRNA-binding" evidence="17">
    <location>
        <begin position="586"/>
        <end position="688"/>
    </location>
</feature>
<evidence type="ECO:0000313" key="18">
    <source>
        <dbReference type="EMBL" id="ACU93379.1"/>
    </source>
</evidence>
<dbReference type="GO" id="GO:0004825">
    <property type="term" value="F:methionine-tRNA ligase activity"/>
    <property type="evidence" value="ECO:0007669"/>
    <property type="project" value="UniProtKB-UniRule"/>
</dbReference>
<dbReference type="FunFam" id="2.40.50.140:FF:000042">
    <property type="entry name" value="Methionine--tRNA ligase"/>
    <property type="match status" value="1"/>
</dbReference>
<dbReference type="HOGENOM" id="CLU_009710_1_2_10"/>
<sequence length="688" mass="78114">MSKRYTITAALPYTNGPIHIGHLAGVYVPADIFARYQRLKNNDVAFICGSDEHGVAISIKAKKEGTTPQAIIDKYHAIIKQSFADFGISFDNYSRTSAPIHHQTASDFFKKLYEQGDFIEEISEQLYDEEAHQFLADRFVIGTCPKCGNPEAYGDQCERCGSSLNATDLIDPKSSITGSKPTLKATKHWFLPLNRYQEFLEKWILEGHKSDWKPNVYGQVKSWLDDELKPRAVTRDLDWGIPVPVEGAEGKVLYVWFDAPIGYISSTKEWAEREGKDWRPYWQDSDTQLVHFIGKDNIVFHCIIFPAMLKAEGSFILPANVPANEFLNLEGNKLSTSKNWAVWLHEYLQDFPNQQDVLRYVLTANAPETKDNDFTWKDFQARNNNELVAIFGNFINRVAVLTQKYYEGVVPQADTYNNVDNETLRQITELTDKIEQSLERYRFREAQQELMNMARLGNKYLADEEPWKLIKTDPERVKTVMYIALQIATALAVASEPFLPFTSEKLKRMLQLGTITWESLKTNATELLKAGHRIGVVELLFEKIEDAAIEKQLQRLENTKLANKQEAQANAETEVAPQKELISYDDFAKMDIRIGTILEAEKMPKADKLLVLKVDTGIDKRTIVSGIAQSFAPEEIIGKKVTVLVNLAPRKLRGVESQGMILMVENSEGKYTFINPDADGITNGTEVK</sequence>
<dbReference type="GO" id="GO:0046872">
    <property type="term" value="F:metal ion binding"/>
    <property type="evidence" value="ECO:0007669"/>
    <property type="project" value="UniProtKB-KW"/>
</dbReference>
<dbReference type="Pfam" id="PF19303">
    <property type="entry name" value="Anticodon_3"/>
    <property type="match status" value="1"/>
</dbReference>
<dbReference type="Gene3D" id="1.10.730.10">
    <property type="entry name" value="Isoleucyl-tRNA Synthetase, Domain 1"/>
    <property type="match status" value="1"/>
</dbReference>
<gene>
    <name evidence="16" type="primary">metG</name>
    <name evidence="18" type="ordered locus">Coch_1834</name>
</gene>
<keyword evidence="7 16" id="KW-0436">Ligase</keyword>
<feature type="binding site" evidence="16">
    <location>
        <position position="157"/>
    </location>
    <ligand>
        <name>Zn(2+)</name>
        <dbReference type="ChEBI" id="CHEBI:29105"/>
    </ligand>
</feature>
<dbReference type="HAMAP" id="MF_00098">
    <property type="entry name" value="Met_tRNA_synth_type1"/>
    <property type="match status" value="1"/>
</dbReference>
<evidence type="ECO:0000256" key="1">
    <source>
        <dbReference type="ARBA" id="ARBA00003314"/>
    </source>
</evidence>
<feature type="binding site" evidence="16">
    <location>
        <position position="144"/>
    </location>
    <ligand>
        <name>Zn(2+)</name>
        <dbReference type="ChEBI" id="CHEBI:29105"/>
    </ligand>
</feature>
<evidence type="ECO:0000256" key="10">
    <source>
        <dbReference type="ARBA" id="ARBA00022833"/>
    </source>
</evidence>
<dbReference type="SUPFAM" id="SSF57770">
    <property type="entry name" value="Methionyl-tRNA synthetase (MetRS), Zn-domain"/>
    <property type="match status" value="1"/>
</dbReference>
<dbReference type="EMBL" id="CP001632">
    <property type="protein sequence ID" value="ACU93379.1"/>
    <property type="molecule type" value="Genomic_DNA"/>
</dbReference>
<dbReference type="CDD" id="cd07957">
    <property type="entry name" value="Anticodon_Ia_Met"/>
    <property type="match status" value="1"/>
</dbReference>
<comment type="subunit">
    <text evidence="4 16">Homodimer.</text>
</comment>
<dbReference type="PANTHER" id="PTHR45765">
    <property type="entry name" value="METHIONINE--TRNA LIGASE"/>
    <property type="match status" value="1"/>
</dbReference>
<evidence type="ECO:0000256" key="3">
    <source>
        <dbReference type="ARBA" id="ARBA00008258"/>
    </source>
</evidence>